<dbReference type="HAMAP" id="MF_00101">
    <property type="entry name" value="AcpS"/>
    <property type="match status" value="1"/>
</dbReference>
<keyword evidence="6 8" id="KW-0443">Lipid metabolism</keyword>
<dbReference type="GO" id="GO:0008897">
    <property type="term" value="F:holo-[acyl-carrier-protein] synthase activity"/>
    <property type="evidence" value="ECO:0007669"/>
    <property type="project" value="UniProtKB-UniRule"/>
</dbReference>
<feature type="domain" description="4'-phosphopantetheinyl transferase" evidence="9">
    <location>
        <begin position="4"/>
        <end position="99"/>
    </location>
</feature>
<accession>H9UI19</accession>
<dbReference type="eggNOG" id="COG0736">
    <property type="taxonomic scope" value="Bacteria"/>
</dbReference>
<evidence type="ECO:0000256" key="7">
    <source>
        <dbReference type="ARBA" id="ARBA00023160"/>
    </source>
</evidence>
<dbReference type="PATRIC" id="fig|889378.3.peg.1076"/>
<dbReference type="HOGENOM" id="CLU_089696_0_0_12"/>
<keyword evidence="1 8" id="KW-0444">Lipid biosynthesis</keyword>
<proteinExistence type="inferred from homology"/>
<feature type="binding site" evidence="8">
    <location>
        <position position="8"/>
    </location>
    <ligand>
        <name>Mg(2+)</name>
        <dbReference type="ChEBI" id="CHEBI:18420"/>
    </ligand>
</feature>
<dbReference type="Gene3D" id="3.90.470.20">
    <property type="entry name" value="4'-phosphopantetheinyl transferase domain"/>
    <property type="match status" value="1"/>
</dbReference>
<comment type="catalytic activity">
    <reaction evidence="8">
        <text>apo-[ACP] + CoA = holo-[ACP] + adenosine 3',5'-bisphosphate + H(+)</text>
        <dbReference type="Rhea" id="RHEA:12068"/>
        <dbReference type="Rhea" id="RHEA-COMP:9685"/>
        <dbReference type="Rhea" id="RHEA-COMP:9690"/>
        <dbReference type="ChEBI" id="CHEBI:15378"/>
        <dbReference type="ChEBI" id="CHEBI:29999"/>
        <dbReference type="ChEBI" id="CHEBI:57287"/>
        <dbReference type="ChEBI" id="CHEBI:58343"/>
        <dbReference type="ChEBI" id="CHEBI:64479"/>
        <dbReference type="EC" id="2.7.8.7"/>
    </reaction>
</comment>
<evidence type="ECO:0000256" key="1">
    <source>
        <dbReference type="ARBA" id="ARBA00022516"/>
    </source>
</evidence>
<evidence type="ECO:0000256" key="3">
    <source>
        <dbReference type="ARBA" id="ARBA00022723"/>
    </source>
</evidence>
<keyword evidence="5 8" id="KW-0460">Magnesium</keyword>
<evidence type="ECO:0000313" key="11">
    <source>
        <dbReference type="Proteomes" id="UP000007383"/>
    </source>
</evidence>
<dbReference type="AlphaFoldDB" id="H9UI19"/>
<comment type="similarity">
    <text evidence="8">Belongs to the P-Pant transferase superfamily. AcpS family.</text>
</comment>
<dbReference type="STRING" id="889378.Spiaf_1075"/>
<feature type="binding site" evidence="8">
    <location>
        <position position="55"/>
    </location>
    <ligand>
        <name>Mg(2+)</name>
        <dbReference type="ChEBI" id="CHEBI:18420"/>
    </ligand>
</feature>
<gene>
    <name evidence="8" type="primary">acpS</name>
    <name evidence="10" type="ordered locus">Spiaf_1075</name>
</gene>
<evidence type="ECO:0000256" key="5">
    <source>
        <dbReference type="ARBA" id="ARBA00022842"/>
    </source>
</evidence>
<reference evidence="11" key="1">
    <citation type="journal article" date="2013" name="Stand. Genomic Sci.">
        <title>Complete genome sequence of the halophilic bacterium Spirochaeta africana type strain (Z-7692(T)) from the alkaline Lake Magadi in the East African Rift.</title>
        <authorList>
            <person name="Liolos K."/>
            <person name="Abt B."/>
            <person name="Scheuner C."/>
            <person name="Teshima H."/>
            <person name="Held B."/>
            <person name="Lapidus A."/>
            <person name="Nolan M."/>
            <person name="Lucas S."/>
            <person name="Deshpande S."/>
            <person name="Cheng J.F."/>
            <person name="Tapia R."/>
            <person name="Goodwin L.A."/>
            <person name="Pitluck S."/>
            <person name="Pagani I."/>
            <person name="Ivanova N."/>
            <person name="Mavromatis K."/>
            <person name="Mikhailova N."/>
            <person name="Huntemann M."/>
            <person name="Pati A."/>
            <person name="Chen A."/>
            <person name="Palaniappan K."/>
            <person name="Land M."/>
            <person name="Rohde M."/>
            <person name="Tindall B.J."/>
            <person name="Detter J.C."/>
            <person name="Goker M."/>
            <person name="Bristow J."/>
            <person name="Eisen J.A."/>
            <person name="Markowitz V."/>
            <person name="Hugenholtz P."/>
            <person name="Woyke T."/>
            <person name="Klenk H.P."/>
            <person name="Kyrpides N.C."/>
        </authorList>
    </citation>
    <scope>NUCLEOTIDE SEQUENCE</scope>
    <source>
        <strain evidence="11">ATCC 700263 / DSM 8902 / Z-7692</strain>
    </source>
</reference>
<evidence type="ECO:0000313" key="10">
    <source>
        <dbReference type="EMBL" id="AFG37162.1"/>
    </source>
</evidence>
<dbReference type="Pfam" id="PF01648">
    <property type="entry name" value="ACPS"/>
    <property type="match status" value="1"/>
</dbReference>
<dbReference type="OrthoDB" id="517356at2"/>
<keyword evidence="7 8" id="KW-0275">Fatty acid biosynthesis</keyword>
<sequence>MIIGIGMDLVESARMVPWLASGLTERFFHPDEAAACRARGPQAAQALAARFAAKEALGKALGTGLRGIRLQDIEVRSNEFGRPVFCLHGTAREAASRCSAVRIHLTLTHERTHAAAMVVIEGEPHEQ</sequence>
<comment type="function">
    <text evidence="8">Transfers the 4'-phosphopantetheine moiety from coenzyme A to a Ser of acyl-carrier-protein.</text>
</comment>
<dbReference type="NCBIfam" id="TIGR00556">
    <property type="entry name" value="pantethn_trn"/>
    <property type="match status" value="1"/>
</dbReference>
<protein>
    <recommendedName>
        <fullName evidence="8">Holo-[acyl-carrier-protein] synthase</fullName>
        <shortName evidence="8">Holo-ACP synthase</shortName>
        <ecNumber evidence="8">2.7.8.7</ecNumber>
    </recommendedName>
    <alternativeName>
        <fullName evidence="8">4'-phosphopantetheinyl transferase AcpS</fullName>
    </alternativeName>
</protein>
<dbReference type="EMBL" id="CP003282">
    <property type="protein sequence ID" value="AFG37162.1"/>
    <property type="molecule type" value="Genomic_DNA"/>
</dbReference>
<comment type="subcellular location">
    <subcellularLocation>
        <location evidence="8">Cytoplasm</location>
    </subcellularLocation>
</comment>
<dbReference type="InterPro" id="IPR004568">
    <property type="entry name" value="Ppantetheine-prot_Trfase_dom"/>
</dbReference>
<evidence type="ECO:0000256" key="4">
    <source>
        <dbReference type="ARBA" id="ARBA00022832"/>
    </source>
</evidence>
<dbReference type="GO" id="GO:0006633">
    <property type="term" value="P:fatty acid biosynthetic process"/>
    <property type="evidence" value="ECO:0007669"/>
    <property type="project" value="UniProtKB-UniRule"/>
</dbReference>
<comment type="cofactor">
    <cofactor evidence="8">
        <name>Mg(2+)</name>
        <dbReference type="ChEBI" id="CHEBI:18420"/>
    </cofactor>
</comment>
<dbReference type="RefSeq" id="WP_014455154.1">
    <property type="nucleotide sequence ID" value="NC_017098.1"/>
</dbReference>
<dbReference type="InterPro" id="IPR037143">
    <property type="entry name" value="4-PPantetheinyl_Trfase_dom_sf"/>
</dbReference>
<evidence type="ECO:0000256" key="6">
    <source>
        <dbReference type="ARBA" id="ARBA00023098"/>
    </source>
</evidence>
<evidence type="ECO:0000256" key="8">
    <source>
        <dbReference type="HAMAP-Rule" id="MF_00101"/>
    </source>
</evidence>
<dbReference type="GO" id="GO:0005737">
    <property type="term" value="C:cytoplasm"/>
    <property type="evidence" value="ECO:0007669"/>
    <property type="project" value="UniProtKB-SubCell"/>
</dbReference>
<keyword evidence="8" id="KW-0963">Cytoplasm</keyword>
<keyword evidence="4 8" id="KW-0276">Fatty acid metabolism</keyword>
<keyword evidence="11" id="KW-1185">Reference proteome</keyword>
<evidence type="ECO:0000259" key="9">
    <source>
        <dbReference type="Pfam" id="PF01648"/>
    </source>
</evidence>
<dbReference type="InterPro" id="IPR002582">
    <property type="entry name" value="ACPS"/>
</dbReference>
<dbReference type="Proteomes" id="UP000007383">
    <property type="component" value="Chromosome"/>
</dbReference>
<keyword evidence="3 8" id="KW-0479">Metal-binding</keyword>
<keyword evidence="2 8" id="KW-0808">Transferase</keyword>
<dbReference type="SUPFAM" id="SSF56214">
    <property type="entry name" value="4'-phosphopantetheinyl transferase"/>
    <property type="match status" value="1"/>
</dbReference>
<evidence type="ECO:0000256" key="2">
    <source>
        <dbReference type="ARBA" id="ARBA00022679"/>
    </source>
</evidence>
<dbReference type="InterPro" id="IPR008278">
    <property type="entry name" value="4-PPantetheinyl_Trfase_dom"/>
</dbReference>
<dbReference type="NCBIfam" id="TIGR00516">
    <property type="entry name" value="acpS"/>
    <property type="match status" value="1"/>
</dbReference>
<name>H9UI19_SPIAZ</name>
<organism evidence="10 11">
    <name type="scientific">Spirochaeta africana (strain ATCC 700263 / DSM 8902 / Z-7692)</name>
    <dbReference type="NCBI Taxonomy" id="889378"/>
    <lineage>
        <taxon>Bacteria</taxon>
        <taxon>Pseudomonadati</taxon>
        <taxon>Spirochaetota</taxon>
        <taxon>Spirochaetia</taxon>
        <taxon>Spirochaetales</taxon>
        <taxon>Spirochaetaceae</taxon>
        <taxon>Spirochaeta</taxon>
    </lineage>
</organism>
<dbReference type="EC" id="2.7.8.7" evidence="8"/>
<dbReference type="KEGG" id="sfc:Spiaf_1075"/>
<dbReference type="GO" id="GO:0000287">
    <property type="term" value="F:magnesium ion binding"/>
    <property type="evidence" value="ECO:0007669"/>
    <property type="project" value="UniProtKB-UniRule"/>
</dbReference>